<feature type="transmembrane region" description="Helical" evidence="1">
    <location>
        <begin position="200"/>
        <end position="219"/>
    </location>
</feature>
<keyword evidence="3" id="KW-0012">Acyltransferase</keyword>
<dbReference type="AlphaFoldDB" id="A0A4Y8VF27"/>
<feature type="transmembrane region" description="Helical" evidence="1">
    <location>
        <begin position="63"/>
        <end position="86"/>
    </location>
</feature>
<feature type="transmembrane region" description="Helical" evidence="1">
    <location>
        <begin position="126"/>
        <end position="145"/>
    </location>
</feature>
<proteinExistence type="predicted"/>
<dbReference type="GO" id="GO:0016747">
    <property type="term" value="F:acyltransferase activity, transferring groups other than amino-acyl groups"/>
    <property type="evidence" value="ECO:0007669"/>
    <property type="project" value="InterPro"/>
</dbReference>
<keyword evidence="3" id="KW-0808">Transferase</keyword>
<organism evidence="3 4">
    <name type="scientific">Segatella hominis</name>
    <dbReference type="NCBI Taxonomy" id="2518605"/>
    <lineage>
        <taxon>Bacteria</taxon>
        <taxon>Pseudomonadati</taxon>
        <taxon>Bacteroidota</taxon>
        <taxon>Bacteroidia</taxon>
        <taxon>Bacteroidales</taxon>
        <taxon>Prevotellaceae</taxon>
        <taxon>Segatella</taxon>
    </lineage>
</organism>
<sequence>MNTPTLSRSECNVLRGLAIIGIFLHNYCHWIGSIVKENEYQYFQHNVDWLNQVLVNPDLNLPFHLISFFGHYGVPVFLFLSAYGLVLKYEAKPHLDASTQFVNINGKTMWNWKEPLRFIRYHYLKLFKMMIVGFVAFTMLDYITYGPHKYATLDIVAMLGMFNNILPDPDRIIWPGPFWFFGLMLQLYIVYRLFIYRKHWGFTVGLMVVCIVIQIALGWDNPESEAMNRYRYNFMGGMLPFGLGVLYARYGEKILMTFHHNVTNFFGIIFCCSIIYSLSGSMMGWTFVPLFICLLSVLTAKFLSGVNWLSGVNRILEWMGGISAALFVCHPITRKIFIPISRQGDMYAGLLLYIVSSICLAWLFTQLMKKIPNPKL</sequence>
<reference evidence="3 4" key="1">
    <citation type="submission" date="2019-02" db="EMBL/GenBank/DDBJ databases">
        <title>Draft Genome Sequence of the Prevotella sp. BCRC 81118, Isolated from Human Feces.</title>
        <authorList>
            <person name="Huang C.-H."/>
        </authorList>
    </citation>
    <scope>NUCLEOTIDE SEQUENCE [LARGE SCALE GENOMIC DNA]</scope>
    <source>
        <strain evidence="3 4">BCRC 81118</strain>
    </source>
</reference>
<evidence type="ECO:0000256" key="1">
    <source>
        <dbReference type="SAM" id="Phobius"/>
    </source>
</evidence>
<feature type="transmembrane region" description="Helical" evidence="1">
    <location>
        <begin position="172"/>
        <end position="191"/>
    </location>
</feature>
<dbReference type="Proteomes" id="UP000297872">
    <property type="component" value="Unassembled WGS sequence"/>
</dbReference>
<evidence type="ECO:0000313" key="4">
    <source>
        <dbReference type="Proteomes" id="UP000297872"/>
    </source>
</evidence>
<comment type="caution">
    <text evidence="3">The sequence shown here is derived from an EMBL/GenBank/DDBJ whole genome shotgun (WGS) entry which is preliminary data.</text>
</comment>
<keyword evidence="1" id="KW-0812">Transmembrane</keyword>
<keyword evidence="1" id="KW-1133">Transmembrane helix</keyword>
<dbReference type="RefSeq" id="WP_134843941.1">
    <property type="nucleotide sequence ID" value="NZ_JAXWEG010000052.1"/>
</dbReference>
<gene>
    <name evidence="3" type="ORF">EXN75_11570</name>
</gene>
<feature type="transmembrane region" description="Helical" evidence="1">
    <location>
        <begin position="346"/>
        <end position="365"/>
    </location>
</feature>
<feature type="transmembrane region" description="Helical" evidence="1">
    <location>
        <begin position="285"/>
        <end position="303"/>
    </location>
</feature>
<protein>
    <submittedName>
        <fullName evidence="3">Acyltransferase</fullName>
    </submittedName>
</protein>
<evidence type="ECO:0000259" key="2">
    <source>
        <dbReference type="Pfam" id="PF01757"/>
    </source>
</evidence>
<keyword evidence="1" id="KW-0472">Membrane</keyword>
<feature type="transmembrane region" description="Helical" evidence="1">
    <location>
        <begin position="12"/>
        <end position="32"/>
    </location>
</feature>
<name>A0A4Y8VF27_9BACT</name>
<feature type="transmembrane region" description="Helical" evidence="1">
    <location>
        <begin position="262"/>
        <end position="279"/>
    </location>
</feature>
<evidence type="ECO:0000313" key="3">
    <source>
        <dbReference type="EMBL" id="TFH78339.1"/>
    </source>
</evidence>
<dbReference type="GeneID" id="302995916"/>
<keyword evidence="4" id="KW-1185">Reference proteome</keyword>
<dbReference type="OrthoDB" id="128906at2"/>
<dbReference type="EMBL" id="SGVY01000032">
    <property type="protein sequence ID" value="TFH78339.1"/>
    <property type="molecule type" value="Genomic_DNA"/>
</dbReference>
<feature type="transmembrane region" description="Helical" evidence="1">
    <location>
        <begin position="231"/>
        <end position="250"/>
    </location>
</feature>
<dbReference type="InterPro" id="IPR002656">
    <property type="entry name" value="Acyl_transf_3_dom"/>
</dbReference>
<dbReference type="Pfam" id="PF01757">
    <property type="entry name" value="Acyl_transf_3"/>
    <property type="match status" value="1"/>
</dbReference>
<accession>A0A4Y8VF27</accession>
<feature type="domain" description="Acyltransferase 3" evidence="2">
    <location>
        <begin position="12"/>
        <end position="365"/>
    </location>
</feature>